<proteinExistence type="predicted"/>
<comment type="caution">
    <text evidence="1">The sequence shown here is derived from an EMBL/GenBank/DDBJ whole genome shotgun (WGS) entry which is preliminary data.</text>
</comment>
<sequence length="178" mass="19565">AMRVQATEYGSRVSRARMALVGLMGDASGDGVRALEAIAPTLKVPAVPLERFFDWREIPVYIGDEPPKVKKMKGSSNAHIEYFDRAGVPYPPDLSKYPVELVLILAPLTPCQTEVALYGEECDPWPTVPGHFQWADINLSLKFCLGADLNGAVFRDAMPCLTTKSVLLMRVLTEDGAR</sequence>
<feature type="non-terminal residue" evidence="1">
    <location>
        <position position="1"/>
    </location>
</feature>
<dbReference type="Proteomes" id="UP001189429">
    <property type="component" value="Unassembled WGS sequence"/>
</dbReference>
<keyword evidence="2" id="KW-1185">Reference proteome</keyword>
<gene>
    <name evidence="1" type="ORF">PCOR1329_LOCUS40903</name>
</gene>
<feature type="non-terminal residue" evidence="1">
    <location>
        <position position="178"/>
    </location>
</feature>
<evidence type="ECO:0000313" key="2">
    <source>
        <dbReference type="Proteomes" id="UP001189429"/>
    </source>
</evidence>
<protein>
    <submittedName>
        <fullName evidence="1">Uncharacterized protein</fullName>
    </submittedName>
</protein>
<accession>A0ABN9TPX7</accession>
<reference evidence="1" key="1">
    <citation type="submission" date="2023-10" db="EMBL/GenBank/DDBJ databases">
        <authorList>
            <person name="Chen Y."/>
            <person name="Shah S."/>
            <person name="Dougan E. K."/>
            <person name="Thang M."/>
            <person name="Chan C."/>
        </authorList>
    </citation>
    <scope>NUCLEOTIDE SEQUENCE [LARGE SCALE GENOMIC DNA]</scope>
</reference>
<organism evidence="1 2">
    <name type="scientific">Prorocentrum cordatum</name>
    <dbReference type="NCBI Taxonomy" id="2364126"/>
    <lineage>
        <taxon>Eukaryota</taxon>
        <taxon>Sar</taxon>
        <taxon>Alveolata</taxon>
        <taxon>Dinophyceae</taxon>
        <taxon>Prorocentrales</taxon>
        <taxon>Prorocentraceae</taxon>
        <taxon>Prorocentrum</taxon>
    </lineage>
</organism>
<dbReference type="EMBL" id="CAUYUJ010014929">
    <property type="protein sequence ID" value="CAK0847781.1"/>
    <property type="molecule type" value="Genomic_DNA"/>
</dbReference>
<name>A0ABN9TPX7_9DINO</name>
<evidence type="ECO:0000313" key="1">
    <source>
        <dbReference type="EMBL" id="CAK0847781.1"/>
    </source>
</evidence>